<dbReference type="Gene3D" id="2.130.10.10">
    <property type="entry name" value="YVTN repeat-like/Quinoprotein amine dehydrogenase"/>
    <property type="match status" value="2"/>
</dbReference>
<dbReference type="AlphaFoldDB" id="A0A3A8JIW3"/>
<dbReference type="EMBL" id="RAVZ01000039">
    <property type="protein sequence ID" value="RKG91780.1"/>
    <property type="molecule type" value="Genomic_DNA"/>
</dbReference>
<dbReference type="InterPro" id="IPR015943">
    <property type="entry name" value="WD40/YVTN_repeat-like_dom_sf"/>
</dbReference>
<evidence type="ECO:0000313" key="4">
    <source>
        <dbReference type="Proteomes" id="UP000268094"/>
    </source>
</evidence>
<dbReference type="OrthoDB" id="5491997at2"/>
<reference evidence="4" key="1">
    <citation type="submission" date="2018-09" db="EMBL/GenBank/DDBJ databases">
        <authorList>
            <person name="Livingstone P.G."/>
            <person name="Whitworth D.E."/>
        </authorList>
    </citation>
    <scope>NUCLEOTIDE SEQUENCE [LARGE SCALE GENOMIC DNA]</scope>
    <source>
        <strain evidence="4">CA054A</strain>
    </source>
</reference>
<dbReference type="RefSeq" id="WP_147448664.1">
    <property type="nucleotide sequence ID" value="NZ_RAVZ01000039.1"/>
</dbReference>
<protein>
    <submittedName>
        <fullName evidence="3">Uncharacterized protein</fullName>
    </submittedName>
</protein>
<evidence type="ECO:0000313" key="3">
    <source>
        <dbReference type="EMBL" id="RKG91780.1"/>
    </source>
</evidence>
<dbReference type="SMART" id="SM00320">
    <property type="entry name" value="WD40"/>
    <property type="match status" value="4"/>
</dbReference>
<keyword evidence="1" id="KW-0853">WD repeat</keyword>
<dbReference type="InterPro" id="IPR050505">
    <property type="entry name" value="WDR55/POC1"/>
</dbReference>
<dbReference type="PANTHER" id="PTHR44019">
    <property type="entry name" value="WD REPEAT-CONTAINING PROTEIN 55"/>
    <property type="match status" value="1"/>
</dbReference>
<accession>A0A3A8JIW3</accession>
<evidence type="ECO:0000256" key="1">
    <source>
        <dbReference type="ARBA" id="ARBA00022574"/>
    </source>
</evidence>
<name>A0A3A8JIW3_9BACT</name>
<evidence type="ECO:0000256" key="2">
    <source>
        <dbReference type="ARBA" id="ARBA00022737"/>
    </source>
</evidence>
<organism evidence="3 4">
    <name type="scientific">Corallococcus terminator</name>
    <dbReference type="NCBI Taxonomy" id="2316733"/>
    <lineage>
        <taxon>Bacteria</taxon>
        <taxon>Pseudomonadati</taxon>
        <taxon>Myxococcota</taxon>
        <taxon>Myxococcia</taxon>
        <taxon>Myxococcales</taxon>
        <taxon>Cystobacterineae</taxon>
        <taxon>Myxococcaceae</taxon>
        <taxon>Corallococcus</taxon>
    </lineage>
</organism>
<dbReference type="PANTHER" id="PTHR44019:SF8">
    <property type="entry name" value="POC1 CENTRIOLAR PROTEIN HOMOLOG"/>
    <property type="match status" value="1"/>
</dbReference>
<comment type="caution">
    <text evidence="3">The sequence shown here is derived from an EMBL/GenBank/DDBJ whole genome shotgun (WGS) entry which is preliminary data.</text>
</comment>
<dbReference type="Proteomes" id="UP000268094">
    <property type="component" value="Unassembled WGS sequence"/>
</dbReference>
<gene>
    <name evidence="3" type="ORF">D7V88_08495</name>
</gene>
<proteinExistence type="predicted"/>
<keyword evidence="2" id="KW-0677">Repeat</keyword>
<dbReference type="InterPro" id="IPR001680">
    <property type="entry name" value="WD40_rpt"/>
</dbReference>
<dbReference type="SUPFAM" id="SSF50998">
    <property type="entry name" value="Quinoprotein alcohol dehydrogenase-like"/>
    <property type="match status" value="1"/>
</dbReference>
<sequence length="324" mass="34653">MPSPLLTPDTARSLSLSRTLGEPDRSPHALRQGLGWDASSRFLLSVRNRGEAQLRWWDLDAEGNAPLFTRPLAGGVAAWFLPDSQTLLSVTVRGALQTWSVTDGALLSTVTTGMSVCGACLSWDGTRVLLTGAAGRVLLWDLRRGWQTWRRDERMYLYGCALSPDGAFAAAGAAEEREGAVTLASLRLWEAKTGKLVGSRSFESSRIWTVAFVPSGDQLIAANTAGELLFLSLPSLDVVRVLTGPGSGVLQLEFNPAGSLIAASPDTSAFVVLNVHDGQKLFAYSDLDDLQGSSVTFSPDGRCVSWGMDDGKVGVWGVVEPRKG</sequence>
<dbReference type="InterPro" id="IPR011047">
    <property type="entry name" value="Quinoprotein_ADH-like_sf"/>
</dbReference>
<keyword evidence="4" id="KW-1185">Reference proteome</keyword>